<comment type="caution">
    <text evidence="1">The sequence shown here is derived from an EMBL/GenBank/DDBJ whole genome shotgun (WGS) entry which is preliminary data.</text>
</comment>
<dbReference type="EMBL" id="JBHUOV010000011">
    <property type="protein sequence ID" value="MFD2824498.1"/>
    <property type="molecule type" value="Genomic_DNA"/>
</dbReference>
<reference evidence="2" key="1">
    <citation type="journal article" date="2019" name="Int. J. Syst. Evol. Microbiol.">
        <title>The Global Catalogue of Microorganisms (GCM) 10K type strain sequencing project: providing services to taxonomists for standard genome sequencing and annotation.</title>
        <authorList>
            <consortium name="The Broad Institute Genomics Platform"/>
            <consortium name="The Broad Institute Genome Sequencing Center for Infectious Disease"/>
            <person name="Wu L."/>
            <person name="Ma J."/>
        </authorList>
    </citation>
    <scope>NUCLEOTIDE SEQUENCE [LARGE SCALE GENOMIC DNA]</scope>
    <source>
        <strain evidence="2">KCTC 32141</strain>
    </source>
</reference>
<gene>
    <name evidence="1" type="ORF">ACFS5M_12520</name>
</gene>
<accession>A0ABW5WT40</accession>
<sequence length="188" mass="21558">MTTNTNPRIYPGLNDSFVEFFNHNNQVKAFVNGKMLDLKEVPFSYHQIIKEALNDLPEAKKVLKEWFPKSETHQLQKFIECRFGGLDFTPDIEDYKLQPGEYWDCPLRGNCKGEGKVCQPLIYNNNPLSFKEIKLLKLLITNDTNELIGDKLNVPMGSLHKMKRILYAKLGIQTKQGAAEVVRSLNLA</sequence>
<name>A0ABW5WT40_9FLAO</name>
<organism evidence="1 2">
    <name type="scientific">Lacinutrix iliipiscaria</name>
    <dbReference type="NCBI Taxonomy" id="1230532"/>
    <lineage>
        <taxon>Bacteria</taxon>
        <taxon>Pseudomonadati</taxon>
        <taxon>Bacteroidota</taxon>
        <taxon>Flavobacteriia</taxon>
        <taxon>Flavobacteriales</taxon>
        <taxon>Flavobacteriaceae</taxon>
        <taxon>Lacinutrix</taxon>
    </lineage>
</organism>
<dbReference type="InterPro" id="IPR016032">
    <property type="entry name" value="Sig_transdc_resp-reg_C-effctor"/>
</dbReference>
<dbReference type="InterPro" id="IPR036388">
    <property type="entry name" value="WH-like_DNA-bd_sf"/>
</dbReference>
<dbReference type="SUPFAM" id="SSF46894">
    <property type="entry name" value="C-terminal effector domain of the bipartite response regulators"/>
    <property type="match status" value="1"/>
</dbReference>
<keyword evidence="2" id="KW-1185">Reference proteome</keyword>
<dbReference type="Gene3D" id="1.10.10.10">
    <property type="entry name" value="Winged helix-like DNA-binding domain superfamily/Winged helix DNA-binding domain"/>
    <property type="match status" value="1"/>
</dbReference>
<dbReference type="Proteomes" id="UP001597533">
    <property type="component" value="Unassembled WGS sequence"/>
</dbReference>
<protein>
    <submittedName>
        <fullName evidence="1">Helix-turn-helix transcriptional regulator</fullName>
    </submittedName>
</protein>
<evidence type="ECO:0000313" key="1">
    <source>
        <dbReference type="EMBL" id="MFD2824498.1"/>
    </source>
</evidence>
<dbReference type="RefSeq" id="WP_183490048.1">
    <property type="nucleotide sequence ID" value="NZ_JBHUOV010000011.1"/>
</dbReference>
<proteinExistence type="predicted"/>
<evidence type="ECO:0000313" key="2">
    <source>
        <dbReference type="Proteomes" id="UP001597533"/>
    </source>
</evidence>